<dbReference type="SMART" id="SM00198">
    <property type="entry name" value="SCP"/>
    <property type="match status" value="1"/>
</dbReference>
<dbReference type="EMBL" id="BBTG02000008">
    <property type="protein sequence ID" value="GAO18128.1"/>
    <property type="molecule type" value="Genomic_DNA"/>
</dbReference>
<dbReference type="InterPro" id="IPR014044">
    <property type="entry name" value="CAP_dom"/>
</dbReference>
<sequence>MMKFSAGFLTLILVQRMRPSLAQSGDTIRALAIVNQARQAKGVQPLVWDANLTVYAQLWANEMASGRRPFEHAQGAYRPNQGENLYEQTAGQCDVAYDNPLQAAVHAWLSQEHLYNNQPIMTGHEPWLHWCKKSPATLGG</sequence>
<feature type="signal peptide" evidence="1">
    <location>
        <begin position="1"/>
        <end position="22"/>
    </location>
</feature>
<reference evidence="4" key="1">
    <citation type="journal article" date="2016" name="Genome Announc.">
        <title>Genome sequence of Ustilaginoidea virens IPU010, a rice pathogenic fungus causing false smut.</title>
        <authorList>
            <person name="Kumagai T."/>
            <person name="Ishii T."/>
            <person name="Terai G."/>
            <person name="Umemura M."/>
            <person name="Machida M."/>
            <person name="Asai K."/>
        </authorList>
    </citation>
    <scope>NUCLEOTIDE SEQUENCE [LARGE SCALE GENOMIC DNA]</scope>
    <source>
        <strain evidence="4">IPU010</strain>
    </source>
</reference>
<dbReference type="Gene3D" id="3.40.33.10">
    <property type="entry name" value="CAP"/>
    <property type="match status" value="1"/>
</dbReference>
<evidence type="ECO:0000313" key="4">
    <source>
        <dbReference type="Proteomes" id="UP000054053"/>
    </source>
</evidence>
<evidence type="ECO:0000313" key="3">
    <source>
        <dbReference type="EMBL" id="GAO18128.1"/>
    </source>
</evidence>
<accession>A0A1B5L3W8</accession>
<dbReference type="Proteomes" id="UP000054053">
    <property type="component" value="Unassembled WGS sequence"/>
</dbReference>
<protein>
    <recommendedName>
        <fullName evidence="2">SCP domain-containing protein</fullName>
    </recommendedName>
</protein>
<feature type="domain" description="SCP" evidence="2">
    <location>
        <begin position="26"/>
        <end position="139"/>
    </location>
</feature>
<keyword evidence="1" id="KW-0732">Signal</keyword>
<comment type="caution">
    <text evidence="3">The sequence shown here is derived from an EMBL/GenBank/DDBJ whole genome shotgun (WGS) entry which is preliminary data.</text>
</comment>
<name>A0A1B5L3W8_USTVR</name>
<dbReference type="Pfam" id="PF00188">
    <property type="entry name" value="CAP"/>
    <property type="match status" value="1"/>
</dbReference>
<evidence type="ECO:0000256" key="1">
    <source>
        <dbReference type="SAM" id="SignalP"/>
    </source>
</evidence>
<feature type="chain" id="PRO_5008577671" description="SCP domain-containing protein" evidence="1">
    <location>
        <begin position="23"/>
        <end position="140"/>
    </location>
</feature>
<proteinExistence type="predicted"/>
<evidence type="ECO:0000259" key="2">
    <source>
        <dbReference type="SMART" id="SM00198"/>
    </source>
</evidence>
<dbReference type="InterPro" id="IPR035940">
    <property type="entry name" value="CAP_sf"/>
</dbReference>
<dbReference type="AlphaFoldDB" id="A0A1B5L3W8"/>
<organism evidence="3 4">
    <name type="scientific">Ustilaginoidea virens</name>
    <name type="common">Rice false smut fungus</name>
    <name type="synonym">Villosiclava virens</name>
    <dbReference type="NCBI Taxonomy" id="1159556"/>
    <lineage>
        <taxon>Eukaryota</taxon>
        <taxon>Fungi</taxon>
        <taxon>Dikarya</taxon>
        <taxon>Ascomycota</taxon>
        <taxon>Pezizomycotina</taxon>
        <taxon>Sordariomycetes</taxon>
        <taxon>Hypocreomycetidae</taxon>
        <taxon>Hypocreales</taxon>
        <taxon>Clavicipitaceae</taxon>
        <taxon>Ustilaginoidea</taxon>
    </lineage>
</organism>
<dbReference type="SUPFAM" id="SSF55797">
    <property type="entry name" value="PR-1-like"/>
    <property type="match status" value="1"/>
</dbReference>
<gene>
    <name evidence="3" type="ORF">UVI_02019940</name>
</gene>